<accession>A0A7Z9A1E0</accession>
<feature type="transmembrane region" description="Helical" evidence="1">
    <location>
        <begin position="136"/>
        <end position="157"/>
    </location>
</feature>
<evidence type="ECO:0000313" key="3">
    <source>
        <dbReference type="Proteomes" id="UP000282386"/>
    </source>
</evidence>
<feature type="transmembrane region" description="Helical" evidence="1">
    <location>
        <begin position="169"/>
        <end position="197"/>
    </location>
</feature>
<gene>
    <name evidence="2" type="ORF">NCTC10207_00115</name>
</gene>
<reference evidence="2 3" key="1">
    <citation type="submission" date="2018-12" db="EMBL/GenBank/DDBJ databases">
        <authorList>
            <consortium name="Pathogen Informatics"/>
        </authorList>
    </citation>
    <scope>NUCLEOTIDE SEQUENCE [LARGE SCALE GENOMIC DNA]</scope>
    <source>
        <strain evidence="2 3">NCTC10207</strain>
    </source>
</reference>
<evidence type="ECO:0000313" key="2">
    <source>
        <dbReference type="EMBL" id="VEI22049.1"/>
    </source>
</evidence>
<organism evidence="2 3">
    <name type="scientific">Rothia aeria</name>
    <dbReference type="NCBI Taxonomy" id="172042"/>
    <lineage>
        <taxon>Bacteria</taxon>
        <taxon>Bacillati</taxon>
        <taxon>Actinomycetota</taxon>
        <taxon>Actinomycetes</taxon>
        <taxon>Micrococcales</taxon>
        <taxon>Micrococcaceae</taxon>
        <taxon>Rothia</taxon>
    </lineage>
</organism>
<name>A0A7Z9A1E0_9MICC</name>
<proteinExistence type="predicted"/>
<dbReference type="AlphaFoldDB" id="A0A7Z9A1E0"/>
<keyword evidence="1" id="KW-1133">Transmembrane helix</keyword>
<protein>
    <submittedName>
        <fullName evidence="2">Uncharacterized protein</fullName>
    </submittedName>
</protein>
<keyword evidence="1" id="KW-0812">Transmembrane</keyword>
<evidence type="ECO:0000256" key="1">
    <source>
        <dbReference type="SAM" id="Phobius"/>
    </source>
</evidence>
<feature type="transmembrane region" description="Helical" evidence="1">
    <location>
        <begin position="59"/>
        <end position="81"/>
    </location>
</feature>
<dbReference type="EMBL" id="LR134479">
    <property type="protein sequence ID" value="VEI22049.1"/>
    <property type="molecule type" value="Genomic_DNA"/>
</dbReference>
<dbReference type="Proteomes" id="UP000282386">
    <property type="component" value="Chromosome"/>
</dbReference>
<feature type="transmembrane region" description="Helical" evidence="1">
    <location>
        <begin position="101"/>
        <end position="124"/>
    </location>
</feature>
<keyword evidence="1" id="KW-0472">Membrane</keyword>
<sequence length="234" mass="26114">MSESATTDHQDPQKSVLLKIYTLPRQSQTFTQQSTPAVYAFAVPEPTARPKITAMAKTAFITTLLCALLRIVEFTIMVATINSLHSAGEMTDDRYRGLGSSLSIMSIPLFLSVVLYIVCGFYIFRGYDWARVVVSVIAFLALGSVYFYISFTLWLIAGLREERLAKTPGIAAILSTLLIIYITLLIVNIVLFVFLWLPGTNAFMFNSKVYRLAQNPSVQPVIVHPQHVQPQKSN</sequence>